<feature type="transmembrane region" description="Helical" evidence="2">
    <location>
        <begin position="210"/>
        <end position="225"/>
    </location>
</feature>
<reference evidence="3 4" key="1">
    <citation type="journal article" date="2019" name="Int. J. Syst. Evol. Microbiol.">
        <title>The Global Catalogue of Microorganisms (GCM) 10K type strain sequencing project: providing services to taxonomists for standard genome sequencing and annotation.</title>
        <authorList>
            <consortium name="The Broad Institute Genomics Platform"/>
            <consortium name="The Broad Institute Genome Sequencing Center for Infectious Disease"/>
            <person name="Wu L."/>
            <person name="Ma J."/>
        </authorList>
    </citation>
    <scope>NUCLEOTIDE SEQUENCE [LARGE SCALE GENOMIC DNA]</scope>
    <source>
        <strain evidence="3 4">JCM 14283</strain>
    </source>
</reference>
<protein>
    <submittedName>
        <fullName evidence="3">Membrane protein</fullName>
    </submittedName>
</protein>
<sequence>MTLTAAVTRRGREAPGGPRPLRFRPGRVPRVVLIAWAALMFNVLTRAGDGTIIPIPPLVSSAIAQSSLVVAFLFALLANPRVVVRPTLFLVLLTVMAVAALAVSLHSEFLVGSTYRGVRLVVFVACLWLLTPWWGRDDLVLLRCHWICLWAILASVVVGAALGPGKAFANDGRLGGTLWPIWPTQVAHYSALLLGATAILWMCRIITGRHALLAAVVTSVILLATHTRTALLGLVIGLALASASLFIGHARVRRASVTALLVGVGTGVLVAPQVAAWLMRGQSSQDAAMLTGRASVWTSVSQLARPMSAEIFGDGLSNKSFAGQSIDSSWVSTFVDLGWLGIALEISFLLVLVVMVVTHVRGPRRAVALFLIAYCIVSSFTETGLGDASAYLLDLVVAASLLVTPPRPAP</sequence>
<evidence type="ECO:0000256" key="1">
    <source>
        <dbReference type="SAM" id="MobiDB-lite"/>
    </source>
</evidence>
<dbReference type="RefSeq" id="WP_343987548.1">
    <property type="nucleotide sequence ID" value="NZ_BAAANB010000001.1"/>
</dbReference>
<feature type="transmembrane region" description="Helical" evidence="2">
    <location>
        <begin position="88"/>
        <end position="105"/>
    </location>
</feature>
<feature type="transmembrane region" description="Helical" evidence="2">
    <location>
        <begin position="231"/>
        <end position="250"/>
    </location>
</feature>
<comment type="caution">
    <text evidence="3">The sequence shown here is derived from an EMBL/GenBank/DDBJ whole genome shotgun (WGS) entry which is preliminary data.</text>
</comment>
<accession>A0ABN2TU57</accession>
<feature type="transmembrane region" description="Helical" evidence="2">
    <location>
        <begin position="186"/>
        <end position="203"/>
    </location>
</feature>
<feature type="transmembrane region" description="Helical" evidence="2">
    <location>
        <begin position="117"/>
        <end position="135"/>
    </location>
</feature>
<organism evidence="3 4">
    <name type="scientific">Terrabacter terrae</name>
    <dbReference type="NCBI Taxonomy" id="318434"/>
    <lineage>
        <taxon>Bacteria</taxon>
        <taxon>Bacillati</taxon>
        <taxon>Actinomycetota</taxon>
        <taxon>Actinomycetes</taxon>
        <taxon>Micrococcales</taxon>
        <taxon>Intrasporangiaceae</taxon>
        <taxon>Terrabacter</taxon>
    </lineage>
</organism>
<feature type="transmembrane region" description="Helical" evidence="2">
    <location>
        <begin position="337"/>
        <end position="358"/>
    </location>
</feature>
<name>A0ABN2TU57_9MICO</name>
<keyword evidence="2" id="KW-1133">Transmembrane helix</keyword>
<feature type="transmembrane region" description="Helical" evidence="2">
    <location>
        <begin position="57"/>
        <end position="76"/>
    </location>
</feature>
<feature type="transmembrane region" description="Helical" evidence="2">
    <location>
        <begin position="365"/>
        <end position="382"/>
    </location>
</feature>
<feature type="region of interest" description="Disordered" evidence="1">
    <location>
        <begin position="1"/>
        <end position="21"/>
    </location>
</feature>
<proteinExistence type="predicted"/>
<feature type="transmembrane region" description="Helical" evidence="2">
    <location>
        <begin position="28"/>
        <end position="45"/>
    </location>
</feature>
<feature type="transmembrane region" description="Helical" evidence="2">
    <location>
        <begin position="257"/>
        <end position="279"/>
    </location>
</feature>
<dbReference type="Proteomes" id="UP001501285">
    <property type="component" value="Unassembled WGS sequence"/>
</dbReference>
<keyword evidence="2" id="KW-0812">Transmembrane</keyword>
<evidence type="ECO:0000256" key="2">
    <source>
        <dbReference type="SAM" id="Phobius"/>
    </source>
</evidence>
<gene>
    <name evidence="3" type="ORF">GCM10009740_06890</name>
</gene>
<dbReference type="EMBL" id="BAAANB010000001">
    <property type="protein sequence ID" value="GAA2021035.1"/>
    <property type="molecule type" value="Genomic_DNA"/>
</dbReference>
<evidence type="ECO:0000313" key="3">
    <source>
        <dbReference type="EMBL" id="GAA2021035.1"/>
    </source>
</evidence>
<keyword evidence="2" id="KW-0472">Membrane</keyword>
<feature type="transmembrane region" description="Helical" evidence="2">
    <location>
        <begin position="147"/>
        <end position="166"/>
    </location>
</feature>
<keyword evidence="4" id="KW-1185">Reference proteome</keyword>
<evidence type="ECO:0000313" key="4">
    <source>
        <dbReference type="Proteomes" id="UP001501285"/>
    </source>
</evidence>